<keyword evidence="10" id="KW-1185">Reference proteome</keyword>
<evidence type="ECO:0000313" key="10">
    <source>
        <dbReference type="Proteomes" id="UP000290243"/>
    </source>
</evidence>
<proteinExistence type="predicted"/>
<evidence type="ECO:0000256" key="7">
    <source>
        <dbReference type="ARBA" id="ARBA00023136"/>
    </source>
</evidence>
<dbReference type="KEGG" id="mmau:NCTC10168_00567"/>
<dbReference type="GO" id="GO:0006605">
    <property type="term" value="P:protein targeting"/>
    <property type="evidence" value="ECO:0007669"/>
    <property type="project" value="InterPro"/>
</dbReference>
<dbReference type="InterPro" id="IPR001901">
    <property type="entry name" value="Translocase_SecE/Sec61-g"/>
</dbReference>
<dbReference type="InterPro" id="IPR038379">
    <property type="entry name" value="SecE_sf"/>
</dbReference>
<organism evidence="9 10">
    <name type="scientific">Mycoplasmopsis maculosa</name>
    <dbReference type="NCBI Taxonomy" id="114885"/>
    <lineage>
        <taxon>Bacteria</taxon>
        <taxon>Bacillati</taxon>
        <taxon>Mycoplasmatota</taxon>
        <taxon>Mycoplasmoidales</taxon>
        <taxon>Metamycoplasmataceae</taxon>
        <taxon>Mycoplasmopsis</taxon>
    </lineage>
</organism>
<dbReference type="EMBL" id="LR215037">
    <property type="protein sequence ID" value="VEU75640.1"/>
    <property type="molecule type" value="Genomic_DNA"/>
</dbReference>
<dbReference type="Gene3D" id="1.20.5.1030">
    <property type="entry name" value="Preprotein translocase secy subunit"/>
    <property type="match status" value="1"/>
</dbReference>
<keyword evidence="4" id="KW-0653">Protein transport</keyword>
<dbReference type="GO" id="GO:0008320">
    <property type="term" value="F:protein transmembrane transporter activity"/>
    <property type="evidence" value="ECO:0007669"/>
    <property type="project" value="InterPro"/>
</dbReference>
<sequence length="69" mass="8187">MENNKKNKPKKYLIRHFVKEMKRVKWPTAKQNWVSFTQTIVFAVLVTLFIFGFTALITYFFKGIGINTN</sequence>
<gene>
    <name evidence="9" type="ORF">NCTC10168_00567</name>
</gene>
<keyword evidence="2" id="KW-0813">Transport</keyword>
<keyword evidence="5 8" id="KW-1133">Transmembrane helix</keyword>
<dbReference type="GO" id="GO:0016020">
    <property type="term" value="C:membrane"/>
    <property type="evidence" value="ECO:0007669"/>
    <property type="project" value="UniProtKB-SubCell"/>
</dbReference>
<dbReference type="GO" id="GO:0006886">
    <property type="term" value="P:intracellular protein transport"/>
    <property type="evidence" value="ECO:0007669"/>
    <property type="project" value="InterPro"/>
</dbReference>
<evidence type="ECO:0000256" key="2">
    <source>
        <dbReference type="ARBA" id="ARBA00022448"/>
    </source>
</evidence>
<evidence type="ECO:0000256" key="4">
    <source>
        <dbReference type="ARBA" id="ARBA00022927"/>
    </source>
</evidence>
<evidence type="ECO:0000256" key="1">
    <source>
        <dbReference type="ARBA" id="ARBA00004370"/>
    </source>
</evidence>
<comment type="subcellular location">
    <subcellularLocation>
        <location evidence="1">Membrane</location>
    </subcellularLocation>
</comment>
<reference evidence="9 10" key="1">
    <citation type="submission" date="2019-01" db="EMBL/GenBank/DDBJ databases">
        <authorList>
            <consortium name="Pathogen Informatics"/>
        </authorList>
    </citation>
    <scope>NUCLEOTIDE SEQUENCE [LARGE SCALE GENOMIC DNA]</scope>
    <source>
        <strain evidence="9 10">NCTC10168</strain>
    </source>
</reference>
<keyword evidence="3 8" id="KW-0812">Transmembrane</keyword>
<dbReference type="AlphaFoldDB" id="A0A449B4X4"/>
<evidence type="ECO:0000256" key="6">
    <source>
        <dbReference type="ARBA" id="ARBA00023010"/>
    </source>
</evidence>
<accession>A0A449B4X4</accession>
<dbReference type="RefSeq" id="WP_129646914.1">
    <property type="nucleotide sequence ID" value="NZ_LR215037.1"/>
</dbReference>
<dbReference type="InterPro" id="IPR005807">
    <property type="entry name" value="SecE_bac"/>
</dbReference>
<dbReference type="OrthoDB" id="399914at2"/>
<keyword evidence="6" id="KW-0811">Translocation</keyword>
<dbReference type="Proteomes" id="UP000290243">
    <property type="component" value="Chromosome"/>
</dbReference>
<evidence type="ECO:0000256" key="3">
    <source>
        <dbReference type="ARBA" id="ARBA00022692"/>
    </source>
</evidence>
<protein>
    <submittedName>
        <fullName evidence="9">Preprotein translocase subunit SecE</fullName>
    </submittedName>
</protein>
<evidence type="ECO:0000256" key="8">
    <source>
        <dbReference type="SAM" id="Phobius"/>
    </source>
</evidence>
<dbReference type="Pfam" id="PF00584">
    <property type="entry name" value="SecE"/>
    <property type="match status" value="1"/>
</dbReference>
<feature type="transmembrane region" description="Helical" evidence="8">
    <location>
        <begin position="40"/>
        <end position="61"/>
    </location>
</feature>
<name>A0A449B4X4_9BACT</name>
<evidence type="ECO:0000313" key="9">
    <source>
        <dbReference type="EMBL" id="VEU75640.1"/>
    </source>
</evidence>
<keyword evidence="7 8" id="KW-0472">Membrane</keyword>
<dbReference type="GO" id="GO:0009306">
    <property type="term" value="P:protein secretion"/>
    <property type="evidence" value="ECO:0007669"/>
    <property type="project" value="InterPro"/>
</dbReference>
<evidence type="ECO:0000256" key="5">
    <source>
        <dbReference type="ARBA" id="ARBA00022989"/>
    </source>
</evidence>
<dbReference type="NCBIfam" id="TIGR00964">
    <property type="entry name" value="secE_bact"/>
    <property type="match status" value="1"/>
</dbReference>